<dbReference type="Proteomes" id="UP000322244">
    <property type="component" value="Unassembled WGS sequence"/>
</dbReference>
<dbReference type="RefSeq" id="WP_149428546.1">
    <property type="nucleotide sequence ID" value="NZ_VLNY01000001.1"/>
</dbReference>
<protein>
    <submittedName>
        <fullName evidence="1">Uncharacterized protein</fullName>
    </submittedName>
</protein>
<dbReference type="OrthoDB" id="4509678at2"/>
<dbReference type="AlphaFoldDB" id="A0A5A7SKM6"/>
<accession>A0A5A7SKM6</accession>
<name>A0A5A7SKM6_9NOCA</name>
<reference evidence="1 2" key="1">
    <citation type="submission" date="2019-07" db="EMBL/GenBank/DDBJ databases">
        <title>Rhodococcus cavernicolus sp. nov., isolated from a cave.</title>
        <authorList>
            <person name="Lee S.D."/>
        </authorList>
    </citation>
    <scope>NUCLEOTIDE SEQUENCE [LARGE SCALE GENOMIC DNA]</scope>
    <source>
        <strain evidence="1 2">C1-24</strain>
    </source>
</reference>
<organism evidence="1 2">
    <name type="scientific">Antrihabitans cavernicola</name>
    <dbReference type="NCBI Taxonomy" id="2495913"/>
    <lineage>
        <taxon>Bacteria</taxon>
        <taxon>Bacillati</taxon>
        <taxon>Actinomycetota</taxon>
        <taxon>Actinomycetes</taxon>
        <taxon>Mycobacteriales</taxon>
        <taxon>Nocardiaceae</taxon>
        <taxon>Antrihabitans</taxon>
    </lineage>
</organism>
<evidence type="ECO:0000313" key="1">
    <source>
        <dbReference type="EMBL" id="KAA0024771.1"/>
    </source>
</evidence>
<proteinExistence type="predicted"/>
<keyword evidence="2" id="KW-1185">Reference proteome</keyword>
<gene>
    <name evidence="1" type="ORF">FOY51_02215</name>
</gene>
<sequence>MRRSADEIHGDARKVAAALEQGATAATNGAASIGSAKEAAIKLIDAAIDDGFKVNDDGSVVAPQVFSWLALYGIDVLAAQAARDEMAKSLSVLICSALDAIGREDDAAGKAIADAFSTLPTAGKPGETEVFIGSPPGGGDNAERTNAASTAFEKVFGRAPASPTDWQTASALNPNSYLDKNQGVPPEIVVSRIKPVPGQGVVRAGLFIPAAEVFNIPHDDLGDNRDENPHFDPESSRVSMLVDYENGLVIARQNPSVGDTGAVNVEAPDVDVTQLDDGTVRLQYHAVNALPPFKSEYVPEVLPNSLAEVSGATVNGDLILTPGDKGVVAAGNIGNYPSLEVYQDDPSGSTRTVLQDAANSGSPVGPMMNLPFHHIVGDYTKSLEDFQFYDPYLGKPLDIWQSTPLGSVDNPPVARRY</sequence>
<evidence type="ECO:0000313" key="2">
    <source>
        <dbReference type="Proteomes" id="UP000322244"/>
    </source>
</evidence>
<dbReference type="EMBL" id="VLNY01000001">
    <property type="protein sequence ID" value="KAA0024771.1"/>
    <property type="molecule type" value="Genomic_DNA"/>
</dbReference>
<comment type="caution">
    <text evidence="1">The sequence shown here is derived from an EMBL/GenBank/DDBJ whole genome shotgun (WGS) entry which is preliminary data.</text>
</comment>